<gene>
    <name evidence="2" type="ORF">KME32_08520</name>
</gene>
<dbReference type="EMBL" id="JAHHHN010000004">
    <property type="protein sequence ID" value="MBW4561192.1"/>
    <property type="molecule type" value="Genomic_DNA"/>
</dbReference>
<feature type="region of interest" description="Disordered" evidence="1">
    <location>
        <begin position="64"/>
        <end position="91"/>
    </location>
</feature>
<evidence type="ECO:0000313" key="3">
    <source>
        <dbReference type="Proteomes" id="UP000715781"/>
    </source>
</evidence>
<organism evidence="2 3">
    <name type="scientific">Mojavia pulchra JT2-VF2</name>
    <dbReference type="NCBI Taxonomy" id="287848"/>
    <lineage>
        <taxon>Bacteria</taxon>
        <taxon>Bacillati</taxon>
        <taxon>Cyanobacteriota</taxon>
        <taxon>Cyanophyceae</taxon>
        <taxon>Nostocales</taxon>
        <taxon>Nostocaceae</taxon>
    </lineage>
</organism>
<evidence type="ECO:0000256" key="1">
    <source>
        <dbReference type="SAM" id="MobiDB-lite"/>
    </source>
</evidence>
<evidence type="ECO:0000313" key="2">
    <source>
        <dbReference type="EMBL" id="MBW4561192.1"/>
    </source>
</evidence>
<dbReference type="Proteomes" id="UP000715781">
    <property type="component" value="Unassembled WGS sequence"/>
</dbReference>
<protein>
    <submittedName>
        <fullName evidence="2">Uncharacterized protein</fullName>
    </submittedName>
</protein>
<name>A0A951PYD9_9NOST</name>
<comment type="caution">
    <text evidence="2">The sequence shown here is derived from an EMBL/GenBank/DDBJ whole genome shotgun (WGS) entry which is preliminary data.</text>
</comment>
<reference evidence="2" key="1">
    <citation type="submission" date="2021-05" db="EMBL/GenBank/DDBJ databases">
        <authorList>
            <person name="Pietrasiak N."/>
            <person name="Ward R."/>
            <person name="Stajich J.E."/>
            <person name="Kurbessoian T."/>
        </authorList>
    </citation>
    <scope>NUCLEOTIDE SEQUENCE</scope>
    <source>
        <strain evidence="2">JT2-VF2</strain>
    </source>
</reference>
<sequence>MRNIKIHNNYAESAIKTAIGFTSSVGDRKWEKLEILLAMSMTSPTGKSYGYAARTPVPLCRGTLSAVPPGGNPQDRTASPPDWLTAPRLRS</sequence>
<dbReference type="AlphaFoldDB" id="A0A951PYD9"/>
<accession>A0A951PYD9</accession>
<reference evidence="2" key="2">
    <citation type="journal article" date="2022" name="Microbiol. Resour. Announc.">
        <title>Metagenome Sequencing to Explore Phylogenomics of Terrestrial Cyanobacteria.</title>
        <authorList>
            <person name="Ward R.D."/>
            <person name="Stajich J.E."/>
            <person name="Johansen J.R."/>
            <person name="Huntemann M."/>
            <person name="Clum A."/>
            <person name="Foster B."/>
            <person name="Foster B."/>
            <person name="Roux S."/>
            <person name="Palaniappan K."/>
            <person name="Varghese N."/>
            <person name="Mukherjee S."/>
            <person name="Reddy T.B.K."/>
            <person name="Daum C."/>
            <person name="Copeland A."/>
            <person name="Chen I.A."/>
            <person name="Ivanova N.N."/>
            <person name="Kyrpides N.C."/>
            <person name="Shapiro N."/>
            <person name="Eloe-Fadrosh E.A."/>
            <person name="Pietrasiak N."/>
        </authorList>
    </citation>
    <scope>NUCLEOTIDE SEQUENCE</scope>
    <source>
        <strain evidence="2">JT2-VF2</strain>
    </source>
</reference>
<proteinExistence type="predicted"/>